<reference evidence="3" key="1">
    <citation type="journal article" date="2018" name="Biosci. Biotechnol. Biochem.">
        <title>Polysaccharide hydrolase of the hadal zone amphipods Hirondellea gigas.</title>
        <authorList>
            <person name="Kobayashi H."/>
            <person name="Nagahama T."/>
            <person name="Arai W."/>
            <person name="Sasagawa Y."/>
            <person name="Umeda M."/>
            <person name="Hayashi T."/>
            <person name="Nikaido I."/>
            <person name="Watanabe H."/>
            <person name="Oguri K."/>
            <person name="Kitazato H."/>
            <person name="Fujioka K."/>
            <person name="Kido Y."/>
            <person name="Takami H."/>
        </authorList>
    </citation>
    <scope>NUCLEOTIDE SEQUENCE</scope>
    <source>
        <tissue evidence="3">Whole body</tissue>
    </source>
</reference>
<name>A0A2P2HX58_9CRUS</name>
<proteinExistence type="evidence at transcript level"/>
<evidence type="ECO:0000256" key="1">
    <source>
        <dbReference type="SAM" id="MobiDB-lite"/>
    </source>
</evidence>
<dbReference type="SMART" id="SM00005">
    <property type="entry name" value="DEATH"/>
    <property type="match status" value="1"/>
</dbReference>
<evidence type="ECO:0000259" key="2">
    <source>
        <dbReference type="PROSITE" id="PS50017"/>
    </source>
</evidence>
<dbReference type="InterPro" id="IPR000488">
    <property type="entry name" value="Death_dom"/>
</dbReference>
<dbReference type="Pfam" id="PF00531">
    <property type="entry name" value="Death"/>
    <property type="match status" value="1"/>
</dbReference>
<dbReference type="InterPro" id="IPR011029">
    <property type="entry name" value="DEATH-like_dom_sf"/>
</dbReference>
<feature type="domain" description="Death" evidence="2">
    <location>
        <begin position="110"/>
        <end position="193"/>
    </location>
</feature>
<dbReference type="Gene3D" id="1.10.533.10">
    <property type="entry name" value="Death Domain, Fas"/>
    <property type="match status" value="1"/>
</dbReference>
<evidence type="ECO:0000313" key="3">
    <source>
        <dbReference type="EMBL" id="LAB66220.1"/>
    </source>
</evidence>
<dbReference type="SUPFAM" id="SSF47986">
    <property type="entry name" value="DEATH domain"/>
    <property type="match status" value="1"/>
</dbReference>
<feature type="compositionally biased region" description="Basic and acidic residues" evidence="1">
    <location>
        <begin position="84"/>
        <end position="95"/>
    </location>
</feature>
<dbReference type="CDD" id="cd01670">
    <property type="entry name" value="Death"/>
    <property type="match status" value="1"/>
</dbReference>
<dbReference type="PROSITE" id="PS50017">
    <property type="entry name" value="DEATH_DOMAIN"/>
    <property type="match status" value="1"/>
</dbReference>
<protein>
    <submittedName>
        <fullName evidence="3">Ankyrin-2-like</fullName>
    </submittedName>
</protein>
<feature type="region of interest" description="Disordered" evidence="1">
    <location>
        <begin position="75"/>
        <end position="95"/>
    </location>
</feature>
<accession>A0A2P2HX58</accession>
<dbReference type="AlphaFoldDB" id="A0A2P2HX58"/>
<dbReference type="GO" id="GO:0007165">
    <property type="term" value="P:signal transduction"/>
    <property type="evidence" value="ECO:0007669"/>
    <property type="project" value="InterPro"/>
</dbReference>
<dbReference type="EMBL" id="IACF01000445">
    <property type="protein sequence ID" value="LAB66220.1"/>
    <property type="molecule type" value="mRNA"/>
</dbReference>
<sequence>MFSDLTHDAAPLGTTTGEPPSSATSCSPPSPLSCPSDNDGRPVTGAFKTPEVIHITGSKGVQIGPVYNISSPIVQTTPSQQQSSREDQQPDPRPPREHVLQMLQITREISESDKALIGEHLGDQWRQLGREMDYSSGQLDNIDNDHRRLQDKIYELLTMWHDKESSAATVAQLTRLLMRIRAFEVFKRFHRTLNL</sequence>
<feature type="region of interest" description="Disordered" evidence="1">
    <location>
        <begin position="1"/>
        <end position="48"/>
    </location>
</feature>
<organism evidence="3">
    <name type="scientific">Hirondellea gigas</name>
    <dbReference type="NCBI Taxonomy" id="1518452"/>
    <lineage>
        <taxon>Eukaryota</taxon>
        <taxon>Metazoa</taxon>
        <taxon>Ecdysozoa</taxon>
        <taxon>Arthropoda</taxon>
        <taxon>Crustacea</taxon>
        <taxon>Multicrustacea</taxon>
        <taxon>Malacostraca</taxon>
        <taxon>Eumalacostraca</taxon>
        <taxon>Peracarida</taxon>
        <taxon>Amphipoda</taxon>
        <taxon>Amphilochidea</taxon>
        <taxon>Lysianassida</taxon>
        <taxon>Lysianassidira</taxon>
        <taxon>Lysianassoidea</taxon>
        <taxon>Lysianassidae</taxon>
        <taxon>Hirondellea</taxon>
    </lineage>
</organism>